<evidence type="ECO:0000313" key="3">
    <source>
        <dbReference type="Proteomes" id="UP001054945"/>
    </source>
</evidence>
<keyword evidence="3" id="KW-1185">Reference proteome</keyword>
<name>A0AAV4MYG6_CAEEX</name>
<dbReference type="EMBL" id="BPLR01020296">
    <property type="protein sequence ID" value="GIX76995.1"/>
    <property type="molecule type" value="Genomic_DNA"/>
</dbReference>
<protein>
    <submittedName>
        <fullName evidence="2">Uncharacterized protein</fullName>
    </submittedName>
</protein>
<evidence type="ECO:0000313" key="2">
    <source>
        <dbReference type="EMBL" id="GIX76995.1"/>
    </source>
</evidence>
<evidence type="ECO:0000256" key="1">
    <source>
        <dbReference type="SAM" id="MobiDB-lite"/>
    </source>
</evidence>
<dbReference type="AlphaFoldDB" id="A0AAV4MYG6"/>
<comment type="caution">
    <text evidence="2">The sequence shown here is derived from an EMBL/GenBank/DDBJ whole genome shotgun (WGS) entry which is preliminary data.</text>
</comment>
<dbReference type="Proteomes" id="UP001054945">
    <property type="component" value="Unassembled WGS sequence"/>
</dbReference>
<reference evidence="2 3" key="1">
    <citation type="submission" date="2021-06" db="EMBL/GenBank/DDBJ databases">
        <title>Caerostris extrusa draft genome.</title>
        <authorList>
            <person name="Kono N."/>
            <person name="Arakawa K."/>
        </authorList>
    </citation>
    <scope>NUCLEOTIDE SEQUENCE [LARGE SCALE GENOMIC DNA]</scope>
</reference>
<proteinExistence type="predicted"/>
<sequence>MLISAGIRERSALSYSWDTPVKVILPLIKREAFNVPTCKLTIGVLDDSISINLRAPYGASYYTRDESEEFSIASGLKFFILEQISEKAKESFDISTSEVSPLAKRSEISLP</sequence>
<gene>
    <name evidence="2" type="ORF">CEXT_632941</name>
</gene>
<feature type="region of interest" description="Disordered" evidence="1">
    <location>
        <begin position="89"/>
        <end position="111"/>
    </location>
</feature>
<accession>A0AAV4MYG6</accession>
<organism evidence="2 3">
    <name type="scientific">Caerostris extrusa</name>
    <name type="common">Bark spider</name>
    <name type="synonym">Caerostris bankana</name>
    <dbReference type="NCBI Taxonomy" id="172846"/>
    <lineage>
        <taxon>Eukaryota</taxon>
        <taxon>Metazoa</taxon>
        <taxon>Ecdysozoa</taxon>
        <taxon>Arthropoda</taxon>
        <taxon>Chelicerata</taxon>
        <taxon>Arachnida</taxon>
        <taxon>Araneae</taxon>
        <taxon>Araneomorphae</taxon>
        <taxon>Entelegynae</taxon>
        <taxon>Araneoidea</taxon>
        <taxon>Araneidae</taxon>
        <taxon>Caerostris</taxon>
    </lineage>
</organism>